<dbReference type="EMBL" id="KQ976490">
    <property type="protein sequence ID" value="KYM83463.1"/>
    <property type="molecule type" value="Genomic_DNA"/>
</dbReference>
<keyword evidence="2" id="KW-1185">Reference proteome</keyword>
<gene>
    <name evidence="1" type="ORF">ALC53_06195</name>
</gene>
<proteinExistence type="predicted"/>
<dbReference type="AlphaFoldDB" id="A0A195BFT6"/>
<sequence length="933" mass="112260">MDQTFYLNLQTIEDIRVLLLSLQQHGQLKFLSCRATNESMRSTDEVSKTIMYYLKDRLGMYNIKIFIADNDFNTKYNFLPTFITCYKYLLLNTNFSSQYLLKQDMRFGHVVGIWPKLSPCLFVQILWYSQCEDLLIESLVHIPLDLCVEILQITIEHINELTLSRARRLILLLIYKIYYKCLWLHLGTISIKDVMKCVHQLITYFEILLNLLVPKFTNSHNLYIGNKYVQHGILVKNILQCIKKCTSSKIKNYLENYDQAMLFRLTCGNFNEHTNYYHILSSNEVKSIIITLDQKLITLLLNQIKHVDPFECTIWRNIVDDENTMISLHRAIIMECHYLREFMKQNNILMKNEQLFLCLKQLIGLMKSEESILTLQELCYDIAKGKLHGIKELIKRYKEWDLYTLDFIRQRVKFLDLNDFYVILEYLYYKFPYLHTKTEKYQVYISVLKILIHLKEHNLHSIILQYMKRHFDDNCLEYLYNEKSFDTFLRQNLFVEEFNNSRSMMITISQRCRALLIFILLNPKDVLSKLILYEMNVESSNSILSQSNMFAFFIHDYYNIKKDYSNVLMYILKNIVFQQHTAWHINFRAFINKLLDYQMVTIDDVIHELYIPYLRSNYFEEINIRTILLHIQNIVARKLYTYKTNFTYLIIILIKKTSLLRKFNAIFSKFALYKLGIKLVNDIIADLLYSSNPLPNIDYKAIQSLNSYHIEPLDIKKTSPRMNTMNIIKEYERRCSFMHRRLRTDPQCHPKLRSFVQSFKLNREAFIRHIMLHCYEKEYIVFANELTFIFWNEFGWTDEMMAYENIIRITADVSQVALMYLDTFPKHTFIMLLYAIVKFSKNVIKKMTSDKHKTICCNLLRTLSSINTVVSETYYGKMYDLWLKRIQNIDPHLEAEIYFNKIHKWMYSIFEYEFETMPLVHKKWYVYFLFFRT</sequence>
<dbReference type="Proteomes" id="UP000078540">
    <property type="component" value="Unassembled WGS sequence"/>
</dbReference>
<evidence type="ECO:0000313" key="1">
    <source>
        <dbReference type="EMBL" id="KYM83463.1"/>
    </source>
</evidence>
<organism evidence="1 2">
    <name type="scientific">Atta colombica</name>
    <dbReference type="NCBI Taxonomy" id="520822"/>
    <lineage>
        <taxon>Eukaryota</taxon>
        <taxon>Metazoa</taxon>
        <taxon>Ecdysozoa</taxon>
        <taxon>Arthropoda</taxon>
        <taxon>Hexapoda</taxon>
        <taxon>Insecta</taxon>
        <taxon>Pterygota</taxon>
        <taxon>Neoptera</taxon>
        <taxon>Endopterygota</taxon>
        <taxon>Hymenoptera</taxon>
        <taxon>Apocrita</taxon>
        <taxon>Aculeata</taxon>
        <taxon>Formicoidea</taxon>
        <taxon>Formicidae</taxon>
        <taxon>Myrmicinae</taxon>
        <taxon>Atta</taxon>
    </lineage>
</organism>
<accession>A0A195BFT6</accession>
<protein>
    <submittedName>
        <fullName evidence="1">Uncharacterized protein</fullName>
    </submittedName>
</protein>
<name>A0A195BFT6_9HYME</name>
<reference evidence="1 2" key="1">
    <citation type="submission" date="2015-09" db="EMBL/GenBank/DDBJ databases">
        <title>Atta colombica WGS genome.</title>
        <authorList>
            <person name="Nygaard S."/>
            <person name="Hu H."/>
            <person name="Boomsma J."/>
            <person name="Zhang G."/>
        </authorList>
    </citation>
    <scope>NUCLEOTIDE SEQUENCE [LARGE SCALE GENOMIC DNA]</scope>
    <source>
        <strain evidence="1">Treedump-2</strain>
        <tissue evidence="1">Whole body</tissue>
    </source>
</reference>
<evidence type="ECO:0000313" key="2">
    <source>
        <dbReference type="Proteomes" id="UP000078540"/>
    </source>
</evidence>
<dbReference type="STRING" id="520822.A0A195BFT6"/>